<keyword evidence="7 9" id="KW-1133">Transmembrane helix</keyword>
<evidence type="ECO:0000256" key="3">
    <source>
        <dbReference type="ARBA" id="ARBA00022475"/>
    </source>
</evidence>
<evidence type="ECO:0000256" key="7">
    <source>
        <dbReference type="ARBA" id="ARBA00022989"/>
    </source>
</evidence>
<protein>
    <submittedName>
        <fullName evidence="10">Prepilin-type N-terminal cleavage/methylation domain-containing protein</fullName>
    </submittedName>
</protein>
<dbReference type="EMBL" id="CP159373">
    <property type="protein sequence ID" value="XCN71957.1"/>
    <property type="molecule type" value="Genomic_DNA"/>
</dbReference>
<dbReference type="InterPro" id="IPR010052">
    <property type="entry name" value="T2SS_protein-GspI"/>
</dbReference>
<evidence type="ECO:0000256" key="9">
    <source>
        <dbReference type="SAM" id="Phobius"/>
    </source>
</evidence>
<proteinExistence type="inferred from homology"/>
<reference evidence="10" key="1">
    <citation type="journal article" date="2024" name="Syst. Appl. Microbiol.">
        <title>First single-strain enrichments of Electrothrix cable bacteria, description of E. aestuarii sp. nov. and E. rattekaaiensis sp. nov., and proposal of a cable bacteria taxonomy following the rules of the SeqCode.</title>
        <authorList>
            <person name="Plum-Jensen L.E."/>
            <person name="Schramm A."/>
            <person name="Marshall I.P.G."/>
        </authorList>
    </citation>
    <scope>NUCLEOTIDE SEQUENCE</scope>
    <source>
        <strain evidence="10">Rat1</strain>
    </source>
</reference>
<name>A0AAU8LR14_9BACT</name>
<evidence type="ECO:0000256" key="5">
    <source>
        <dbReference type="ARBA" id="ARBA00022519"/>
    </source>
</evidence>
<keyword evidence="3" id="KW-1003">Cell membrane</keyword>
<keyword evidence="8 9" id="KW-0472">Membrane</keyword>
<dbReference type="GO" id="GO:0015627">
    <property type="term" value="C:type II protein secretion system complex"/>
    <property type="evidence" value="ECO:0007669"/>
    <property type="project" value="InterPro"/>
</dbReference>
<dbReference type="KEGG" id="eaj:Q3M24_16835"/>
<feature type="transmembrane region" description="Helical" evidence="9">
    <location>
        <begin position="12"/>
        <end position="34"/>
    </location>
</feature>
<reference evidence="10" key="2">
    <citation type="submission" date="2024-06" db="EMBL/GenBank/DDBJ databases">
        <authorList>
            <person name="Plum-Jensen L.E."/>
            <person name="Schramm A."/>
            <person name="Marshall I.P.G."/>
        </authorList>
    </citation>
    <scope>NUCLEOTIDE SEQUENCE</scope>
    <source>
        <strain evidence="10">Rat1</strain>
    </source>
</reference>
<dbReference type="PROSITE" id="PS00409">
    <property type="entry name" value="PROKAR_NTER_METHYL"/>
    <property type="match status" value="1"/>
</dbReference>
<evidence type="ECO:0000313" key="10">
    <source>
        <dbReference type="EMBL" id="XCN71957.1"/>
    </source>
</evidence>
<comment type="subcellular location">
    <subcellularLocation>
        <location evidence="1">Cell inner membrane</location>
        <topology evidence="1">Single-pass membrane protein</topology>
    </subcellularLocation>
</comment>
<evidence type="ECO:0000256" key="1">
    <source>
        <dbReference type="ARBA" id="ARBA00004377"/>
    </source>
</evidence>
<keyword evidence="6 9" id="KW-0812">Transmembrane</keyword>
<evidence type="ECO:0000256" key="2">
    <source>
        <dbReference type="ARBA" id="ARBA00008358"/>
    </source>
</evidence>
<comment type="similarity">
    <text evidence="2">Belongs to the GSP I family.</text>
</comment>
<evidence type="ECO:0000256" key="8">
    <source>
        <dbReference type="ARBA" id="ARBA00023136"/>
    </source>
</evidence>
<dbReference type="AlphaFoldDB" id="A0AAU8LR14"/>
<sequence>MRSLTPSQKTDAGFTLLEVMVAVAIIAMSFVSLLGSQSQSISIADISRFETTAAMLAREKLSELQLAGYSELTDGSGQFEDDFSDYAWQSEVRELGEAETDIPDSDGMLKLLTLKISRGDDPNQAFTVRSVIMTEIEPAETE</sequence>
<dbReference type="GO" id="GO:0015628">
    <property type="term" value="P:protein secretion by the type II secretion system"/>
    <property type="evidence" value="ECO:0007669"/>
    <property type="project" value="InterPro"/>
</dbReference>
<evidence type="ECO:0000256" key="4">
    <source>
        <dbReference type="ARBA" id="ARBA00022481"/>
    </source>
</evidence>
<dbReference type="PANTHER" id="PTHR38779:SF2">
    <property type="entry name" value="TYPE II SECRETION SYSTEM PROTEIN I-RELATED"/>
    <property type="match status" value="1"/>
</dbReference>
<dbReference type="PANTHER" id="PTHR38779">
    <property type="entry name" value="TYPE II SECRETION SYSTEM PROTEIN I-RELATED"/>
    <property type="match status" value="1"/>
</dbReference>
<keyword evidence="5" id="KW-0997">Cell inner membrane</keyword>
<dbReference type="NCBIfam" id="TIGR02532">
    <property type="entry name" value="IV_pilin_GFxxxE"/>
    <property type="match status" value="1"/>
</dbReference>
<dbReference type="GO" id="GO:0005886">
    <property type="term" value="C:plasma membrane"/>
    <property type="evidence" value="ECO:0007669"/>
    <property type="project" value="UniProtKB-SubCell"/>
</dbReference>
<organism evidence="10">
    <name type="scientific">Candidatus Electrothrix aestuarii</name>
    <dbReference type="NCBI Taxonomy" id="3062594"/>
    <lineage>
        <taxon>Bacteria</taxon>
        <taxon>Pseudomonadati</taxon>
        <taxon>Thermodesulfobacteriota</taxon>
        <taxon>Desulfobulbia</taxon>
        <taxon>Desulfobulbales</taxon>
        <taxon>Desulfobulbaceae</taxon>
        <taxon>Candidatus Electrothrix</taxon>
    </lineage>
</organism>
<gene>
    <name evidence="10" type="ORF">Q3M24_16835</name>
</gene>
<dbReference type="InterPro" id="IPR012902">
    <property type="entry name" value="N_methyl_site"/>
</dbReference>
<accession>A0AAU8LR14</accession>
<keyword evidence="4" id="KW-0488">Methylation</keyword>
<evidence type="ECO:0000256" key="6">
    <source>
        <dbReference type="ARBA" id="ARBA00022692"/>
    </source>
</evidence>
<dbReference type="Pfam" id="PF07963">
    <property type="entry name" value="N_methyl"/>
    <property type="match status" value="1"/>
</dbReference>